<proteinExistence type="predicted"/>
<dbReference type="PANTHER" id="PTHR32268:SF15">
    <property type="entry name" value="HOMOSERINE ACETYLTRANSFERASE FAMILY PROTEIN (AFU_ORTHOLOGUE AFUA_1G15350)"/>
    <property type="match status" value="1"/>
</dbReference>
<evidence type="ECO:0000313" key="2">
    <source>
        <dbReference type="EMBL" id="SVA43928.1"/>
    </source>
</evidence>
<dbReference type="GO" id="GO:0016747">
    <property type="term" value="F:acyltransferase activity, transferring groups other than amino-acyl groups"/>
    <property type="evidence" value="ECO:0007669"/>
    <property type="project" value="InterPro"/>
</dbReference>
<accession>A0A381VVY4</accession>
<protein>
    <recommendedName>
        <fullName evidence="1">AB hydrolase-1 domain-containing protein</fullName>
    </recommendedName>
</protein>
<dbReference type="Gene3D" id="3.40.50.1820">
    <property type="entry name" value="alpha/beta hydrolase"/>
    <property type="match status" value="1"/>
</dbReference>
<reference evidence="2" key="1">
    <citation type="submission" date="2018-05" db="EMBL/GenBank/DDBJ databases">
        <authorList>
            <person name="Lanie J.A."/>
            <person name="Ng W.-L."/>
            <person name="Kazmierczak K.M."/>
            <person name="Andrzejewski T.M."/>
            <person name="Davidsen T.M."/>
            <person name="Wayne K.J."/>
            <person name="Tettelin H."/>
            <person name="Glass J.I."/>
            <person name="Rusch D."/>
            <person name="Podicherti R."/>
            <person name="Tsui H.-C.T."/>
            <person name="Winkler M.E."/>
        </authorList>
    </citation>
    <scope>NUCLEOTIDE SEQUENCE</scope>
</reference>
<evidence type="ECO:0000259" key="1">
    <source>
        <dbReference type="Pfam" id="PF00561"/>
    </source>
</evidence>
<dbReference type="EMBL" id="UINC01009818">
    <property type="protein sequence ID" value="SVA43928.1"/>
    <property type="molecule type" value="Genomic_DNA"/>
</dbReference>
<dbReference type="SUPFAM" id="SSF53474">
    <property type="entry name" value="alpha/beta-Hydrolases"/>
    <property type="match status" value="1"/>
</dbReference>
<dbReference type="PIRSF" id="PIRSF000443">
    <property type="entry name" value="Homoser_Ac_trans"/>
    <property type="match status" value="1"/>
</dbReference>
<dbReference type="InterPro" id="IPR000073">
    <property type="entry name" value="AB_hydrolase_1"/>
</dbReference>
<dbReference type="Pfam" id="PF00561">
    <property type="entry name" value="Abhydrolase_1"/>
    <property type="match status" value="1"/>
</dbReference>
<dbReference type="InterPro" id="IPR008220">
    <property type="entry name" value="HAT_MetX-like"/>
</dbReference>
<feature type="domain" description="AB hydrolase-1" evidence="1">
    <location>
        <begin position="42"/>
        <end position="306"/>
    </location>
</feature>
<dbReference type="InterPro" id="IPR029058">
    <property type="entry name" value="AB_hydrolase_fold"/>
</dbReference>
<dbReference type="AlphaFoldDB" id="A0A381VVY4"/>
<name>A0A381VVY4_9ZZZZ</name>
<organism evidence="2">
    <name type="scientific">marine metagenome</name>
    <dbReference type="NCBI Taxonomy" id="408172"/>
    <lineage>
        <taxon>unclassified sequences</taxon>
        <taxon>metagenomes</taxon>
        <taxon>ecological metagenomes</taxon>
    </lineage>
</organism>
<dbReference type="PANTHER" id="PTHR32268">
    <property type="entry name" value="HOMOSERINE O-ACETYLTRANSFERASE"/>
    <property type="match status" value="1"/>
</dbReference>
<dbReference type="NCBIfam" id="NF005757">
    <property type="entry name" value="PRK07581.1"/>
    <property type="match status" value="1"/>
</dbReference>
<gene>
    <name evidence="2" type="ORF">METZ01_LOCUS96782</name>
</gene>
<sequence length="338" mass="38082">MNEIDYNIFELGDVILLSGKKLLNAKLAYKTYGSLNKDKSNVVLLPTFYTGTHKRNEGFFGPNRAINPEKHFIISINLFGNGLSSSPSNTPPSQDGPRFPDITLWDNVSCQHKLLTEHLNINKIALVTGWSMAGCQAYQWASQFPDMVDAILPFCASAKTSKHNFVFLEGVKAALCADEKWNEGNYDYPPVKGLKAFGRVYAGWAFSQTFFREALYKQLGFKTIEDLLQDWENDHIQNWDANDLLAKIATWQASDISIGPNYKNDIKYALQSIRARSILIPCTQDLYFPPEDNIIEAQHIPNVELRPYNSPWGHCVANPGNDPGFEAELDKGIQDLLK</sequence>